<protein>
    <recommendedName>
        <fullName evidence="5">Kazal-like domain-containing protein</fullName>
    </recommendedName>
</protein>
<gene>
    <name evidence="3" type="primary">Dyak\GE27887</name>
    <name evidence="3" type="synonym">GE27887</name>
    <name evidence="3" type="ORF">Dyak_GE27887</name>
</gene>
<dbReference type="EMBL" id="CM000162">
    <property type="protein sequence ID" value="KRK06193.1"/>
    <property type="molecule type" value="Genomic_DNA"/>
</dbReference>
<keyword evidence="2" id="KW-0732">Signal</keyword>
<dbReference type="AlphaFoldDB" id="A0A0R1EFH7"/>
<dbReference type="Proteomes" id="UP000002282">
    <property type="component" value="Chromosome X"/>
</dbReference>
<keyword evidence="4" id="KW-1185">Reference proteome</keyword>
<dbReference type="OrthoDB" id="7871720at2759"/>
<reference evidence="3 4" key="1">
    <citation type="journal article" date="2007" name="Nature">
        <title>Evolution of genes and genomes on the Drosophila phylogeny.</title>
        <authorList>
            <consortium name="Drosophila 12 Genomes Consortium"/>
            <person name="Clark A.G."/>
            <person name="Eisen M.B."/>
            <person name="Smith D.R."/>
            <person name="Bergman C.M."/>
            <person name="Oliver B."/>
            <person name="Markow T.A."/>
            <person name="Kaufman T.C."/>
            <person name="Kellis M."/>
            <person name="Gelbart W."/>
            <person name="Iyer V.N."/>
            <person name="Pollard D.A."/>
            <person name="Sackton T.B."/>
            <person name="Larracuente A.M."/>
            <person name="Singh N.D."/>
            <person name="Abad J.P."/>
            <person name="Abt D.N."/>
            <person name="Adryan B."/>
            <person name="Aguade M."/>
            <person name="Akashi H."/>
            <person name="Anderson W.W."/>
            <person name="Aquadro C.F."/>
            <person name="Ardell D.H."/>
            <person name="Arguello R."/>
            <person name="Artieri C.G."/>
            <person name="Barbash D.A."/>
            <person name="Barker D."/>
            <person name="Barsanti P."/>
            <person name="Batterham P."/>
            <person name="Batzoglou S."/>
            <person name="Begun D."/>
            <person name="Bhutkar A."/>
            <person name="Blanco E."/>
            <person name="Bosak S.A."/>
            <person name="Bradley R.K."/>
            <person name="Brand A.D."/>
            <person name="Brent M.R."/>
            <person name="Brooks A.N."/>
            <person name="Brown R.H."/>
            <person name="Butlin R.K."/>
            <person name="Caggese C."/>
            <person name="Calvi B.R."/>
            <person name="Bernardo de Carvalho A."/>
            <person name="Caspi A."/>
            <person name="Castrezana S."/>
            <person name="Celniker S.E."/>
            <person name="Chang J.L."/>
            <person name="Chapple C."/>
            <person name="Chatterji S."/>
            <person name="Chinwalla A."/>
            <person name="Civetta A."/>
            <person name="Clifton S.W."/>
            <person name="Comeron J.M."/>
            <person name="Costello J.C."/>
            <person name="Coyne J.A."/>
            <person name="Daub J."/>
            <person name="David R.G."/>
            <person name="Delcher A.L."/>
            <person name="Delehaunty K."/>
            <person name="Do C.B."/>
            <person name="Ebling H."/>
            <person name="Edwards K."/>
            <person name="Eickbush T."/>
            <person name="Evans J.D."/>
            <person name="Filipski A."/>
            <person name="Findeiss S."/>
            <person name="Freyhult E."/>
            <person name="Fulton L."/>
            <person name="Fulton R."/>
            <person name="Garcia A.C."/>
            <person name="Gardiner A."/>
            <person name="Garfield D.A."/>
            <person name="Garvin B.E."/>
            <person name="Gibson G."/>
            <person name="Gilbert D."/>
            <person name="Gnerre S."/>
            <person name="Godfrey J."/>
            <person name="Good R."/>
            <person name="Gotea V."/>
            <person name="Gravely B."/>
            <person name="Greenberg A.J."/>
            <person name="Griffiths-Jones S."/>
            <person name="Gross S."/>
            <person name="Guigo R."/>
            <person name="Gustafson E.A."/>
            <person name="Haerty W."/>
            <person name="Hahn M.W."/>
            <person name="Halligan D.L."/>
            <person name="Halpern A.L."/>
            <person name="Halter G.M."/>
            <person name="Han M.V."/>
            <person name="Heger A."/>
            <person name="Hillier L."/>
            <person name="Hinrichs A.S."/>
            <person name="Holmes I."/>
            <person name="Hoskins R.A."/>
            <person name="Hubisz M.J."/>
            <person name="Hultmark D."/>
            <person name="Huntley M.A."/>
            <person name="Jaffe D.B."/>
            <person name="Jagadeeshan S."/>
            <person name="Jeck W.R."/>
            <person name="Johnson J."/>
            <person name="Jones C.D."/>
            <person name="Jordan W.C."/>
            <person name="Karpen G.H."/>
            <person name="Kataoka E."/>
            <person name="Keightley P.D."/>
            <person name="Kheradpour P."/>
            <person name="Kirkness E.F."/>
            <person name="Koerich L.B."/>
            <person name="Kristiansen K."/>
            <person name="Kudrna D."/>
            <person name="Kulathinal R.J."/>
            <person name="Kumar S."/>
            <person name="Kwok R."/>
            <person name="Lander E."/>
            <person name="Langley C.H."/>
            <person name="Lapoint R."/>
            <person name="Lazzaro B.P."/>
            <person name="Lee S.J."/>
            <person name="Levesque L."/>
            <person name="Li R."/>
            <person name="Lin C.F."/>
            <person name="Lin M.F."/>
            <person name="Lindblad-Toh K."/>
            <person name="Llopart A."/>
            <person name="Long M."/>
            <person name="Low L."/>
            <person name="Lozovsky E."/>
            <person name="Lu J."/>
            <person name="Luo M."/>
            <person name="Machado C.A."/>
            <person name="Makalowski W."/>
            <person name="Marzo M."/>
            <person name="Matsuda M."/>
            <person name="Matzkin L."/>
            <person name="McAllister B."/>
            <person name="McBride C.S."/>
            <person name="McKernan B."/>
            <person name="McKernan K."/>
            <person name="Mendez-Lago M."/>
            <person name="Minx P."/>
            <person name="Mollenhauer M.U."/>
            <person name="Montooth K."/>
            <person name="Mount S.M."/>
            <person name="Mu X."/>
            <person name="Myers E."/>
            <person name="Negre B."/>
            <person name="Newfeld S."/>
            <person name="Nielsen R."/>
            <person name="Noor M.A."/>
            <person name="O'Grady P."/>
            <person name="Pachter L."/>
            <person name="Papaceit M."/>
            <person name="Parisi M.J."/>
            <person name="Parisi M."/>
            <person name="Parts L."/>
            <person name="Pedersen J.S."/>
            <person name="Pesole G."/>
            <person name="Phillippy A.M."/>
            <person name="Ponting C.P."/>
            <person name="Pop M."/>
            <person name="Porcelli D."/>
            <person name="Powell J.R."/>
            <person name="Prohaska S."/>
            <person name="Pruitt K."/>
            <person name="Puig M."/>
            <person name="Quesneville H."/>
            <person name="Ram K.R."/>
            <person name="Rand D."/>
            <person name="Rasmussen M.D."/>
            <person name="Reed L.K."/>
            <person name="Reenan R."/>
            <person name="Reily A."/>
            <person name="Remington K.A."/>
            <person name="Rieger T.T."/>
            <person name="Ritchie M.G."/>
            <person name="Robin C."/>
            <person name="Rogers Y.H."/>
            <person name="Rohde C."/>
            <person name="Rozas J."/>
            <person name="Rubenfield M.J."/>
            <person name="Ruiz A."/>
            <person name="Russo S."/>
            <person name="Salzberg S.L."/>
            <person name="Sanchez-Gracia A."/>
            <person name="Saranga D.J."/>
            <person name="Sato H."/>
            <person name="Schaeffer S.W."/>
            <person name="Schatz M.C."/>
            <person name="Schlenke T."/>
            <person name="Schwartz R."/>
            <person name="Segarra C."/>
            <person name="Singh R.S."/>
            <person name="Sirot L."/>
            <person name="Sirota M."/>
            <person name="Sisneros N.B."/>
            <person name="Smith C.D."/>
            <person name="Smith T.F."/>
            <person name="Spieth J."/>
            <person name="Stage D.E."/>
            <person name="Stark A."/>
            <person name="Stephan W."/>
            <person name="Strausberg R.L."/>
            <person name="Strempel S."/>
            <person name="Sturgill D."/>
            <person name="Sutton G."/>
            <person name="Sutton G.G."/>
            <person name="Tao W."/>
            <person name="Teichmann S."/>
            <person name="Tobari Y.N."/>
            <person name="Tomimura Y."/>
            <person name="Tsolas J.M."/>
            <person name="Valente V.L."/>
            <person name="Venter E."/>
            <person name="Venter J.C."/>
            <person name="Vicario S."/>
            <person name="Vieira F.G."/>
            <person name="Vilella A.J."/>
            <person name="Villasante A."/>
            <person name="Walenz B."/>
            <person name="Wang J."/>
            <person name="Wasserman M."/>
            <person name="Watts T."/>
            <person name="Wilson D."/>
            <person name="Wilson R.K."/>
            <person name="Wing R.A."/>
            <person name="Wolfner M.F."/>
            <person name="Wong A."/>
            <person name="Wong G.K."/>
            <person name="Wu C.I."/>
            <person name="Wu G."/>
            <person name="Yamamoto D."/>
            <person name="Yang H.P."/>
            <person name="Yang S.P."/>
            <person name="Yorke J.A."/>
            <person name="Yoshida K."/>
            <person name="Zdobnov E."/>
            <person name="Zhang P."/>
            <person name="Zhang Y."/>
            <person name="Zimin A.V."/>
            <person name="Baldwin J."/>
            <person name="Abdouelleil A."/>
            <person name="Abdulkadir J."/>
            <person name="Abebe A."/>
            <person name="Abera B."/>
            <person name="Abreu J."/>
            <person name="Acer S.C."/>
            <person name="Aftuck L."/>
            <person name="Alexander A."/>
            <person name="An P."/>
            <person name="Anderson E."/>
            <person name="Anderson S."/>
            <person name="Arachi H."/>
            <person name="Azer M."/>
            <person name="Bachantsang P."/>
            <person name="Barry A."/>
            <person name="Bayul T."/>
            <person name="Berlin A."/>
            <person name="Bessette D."/>
            <person name="Bloom T."/>
            <person name="Blye J."/>
            <person name="Boguslavskiy L."/>
            <person name="Bonnet C."/>
            <person name="Boukhgalter B."/>
            <person name="Bourzgui I."/>
            <person name="Brown A."/>
            <person name="Cahill P."/>
            <person name="Channer S."/>
            <person name="Cheshatsang Y."/>
            <person name="Chuda L."/>
            <person name="Citroen M."/>
            <person name="Collymore A."/>
            <person name="Cooke P."/>
            <person name="Costello M."/>
            <person name="D'Aco K."/>
            <person name="Daza R."/>
            <person name="De Haan G."/>
            <person name="DeGray S."/>
            <person name="DeMaso C."/>
            <person name="Dhargay N."/>
            <person name="Dooley K."/>
            <person name="Dooley E."/>
            <person name="Doricent M."/>
            <person name="Dorje P."/>
            <person name="Dorjee K."/>
            <person name="Dupes A."/>
            <person name="Elong R."/>
            <person name="Falk J."/>
            <person name="Farina A."/>
            <person name="Faro S."/>
            <person name="Ferguson D."/>
            <person name="Fisher S."/>
            <person name="Foley C.D."/>
            <person name="Franke A."/>
            <person name="Friedrich D."/>
            <person name="Gadbois L."/>
            <person name="Gearin G."/>
            <person name="Gearin C.R."/>
            <person name="Giannoukos G."/>
            <person name="Goode T."/>
            <person name="Graham J."/>
            <person name="Grandbois E."/>
            <person name="Grewal S."/>
            <person name="Gyaltsen K."/>
            <person name="Hafez N."/>
            <person name="Hagos B."/>
            <person name="Hall J."/>
            <person name="Henson C."/>
            <person name="Hollinger A."/>
            <person name="Honan T."/>
            <person name="Huard M.D."/>
            <person name="Hughes L."/>
            <person name="Hurhula B."/>
            <person name="Husby M.E."/>
            <person name="Kamat A."/>
            <person name="Kanga B."/>
            <person name="Kashin S."/>
            <person name="Khazanovich D."/>
            <person name="Kisner P."/>
            <person name="Lance K."/>
            <person name="Lara M."/>
            <person name="Lee W."/>
            <person name="Lennon N."/>
            <person name="Letendre F."/>
            <person name="LeVine R."/>
            <person name="Lipovsky A."/>
            <person name="Liu X."/>
            <person name="Liu J."/>
            <person name="Liu S."/>
            <person name="Lokyitsang T."/>
            <person name="Lokyitsang Y."/>
            <person name="Lubonja R."/>
            <person name="Lui A."/>
            <person name="MacDonald P."/>
            <person name="Magnisalis V."/>
            <person name="Maru K."/>
            <person name="Matthews C."/>
            <person name="McCusker W."/>
            <person name="McDonough S."/>
            <person name="Mehta T."/>
            <person name="Meldrim J."/>
            <person name="Meneus L."/>
            <person name="Mihai O."/>
            <person name="Mihalev A."/>
            <person name="Mihova T."/>
            <person name="Mittelman R."/>
            <person name="Mlenga V."/>
            <person name="Montmayeur A."/>
            <person name="Mulrain L."/>
            <person name="Navidi A."/>
            <person name="Naylor J."/>
            <person name="Negash T."/>
            <person name="Nguyen T."/>
            <person name="Nguyen N."/>
            <person name="Nicol R."/>
            <person name="Norbu C."/>
            <person name="Norbu N."/>
            <person name="Novod N."/>
            <person name="O'Neill B."/>
            <person name="Osman S."/>
            <person name="Markiewicz E."/>
            <person name="Oyono O.L."/>
            <person name="Patti C."/>
            <person name="Phunkhang P."/>
            <person name="Pierre F."/>
            <person name="Priest M."/>
            <person name="Raghuraman S."/>
            <person name="Rege F."/>
            <person name="Reyes R."/>
            <person name="Rise C."/>
            <person name="Rogov P."/>
            <person name="Ross K."/>
            <person name="Ryan E."/>
            <person name="Settipalli S."/>
            <person name="Shea T."/>
            <person name="Sherpa N."/>
            <person name="Shi L."/>
            <person name="Shih D."/>
            <person name="Sparrow T."/>
            <person name="Spaulding J."/>
            <person name="Stalker J."/>
            <person name="Stange-Thomann N."/>
            <person name="Stavropoulos S."/>
            <person name="Stone C."/>
            <person name="Strader C."/>
            <person name="Tesfaye S."/>
            <person name="Thomson T."/>
            <person name="Thoulutsang Y."/>
            <person name="Thoulutsang D."/>
            <person name="Topham K."/>
            <person name="Topping I."/>
            <person name="Tsamla T."/>
            <person name="Vassiliev H."/>
            <person name="Vo A."/>
            <person name="Wangchuk T."/>
            <person name="Wangdi T."/>
            <person name="Weiand M."/>
            <person name="Wilkinson J."/>
            <person name="Wilson A."/>
            <person name="Yadav S."/>
            <person name="Young G."/>
            <person name="Yu Q."/>
            <person name="Zembek L."/>
            <person name="Zhong D."/>
            <person name="Zimmer A."/>
            <person name="Zwirko Z."/>
            <person name="Jaffe D.B."/>
            <person name="Alvarez P."/>
            <person name="Brockman W."/>
            <person name="Butler J."/>
            <person name="Chin C."/>
            <person name="Gnerre S."/>
            <person name="Grabherr M."/>
            <person name="Kleber M."/>
            <person name="Mauceli E."/>
            <person name="MacCallum I."/>
        </authorList>
    </citation>
    <scope>NUCLEOTIDE SEQUENCE [LARGE SCALE GENOMIC DNA]</scope>
    <source>
        <strain evidence="4">Tai18E2 / Tucson 14021-0261.01</strain>
    </source>
</reference>
<evidence type="ECO:0000256" key="1">
    <source>
        <dbReference type="SAM" id="MobiDB-lite"/>
    </source>
</evidence>
<evidence type="ECO:0008006" key="5">
    <source>
        <dbReference type="Google" id="ProtNLM"/>
    </source>
</evidence>
<evidence type="ECO:0000313" key="3">
    <source>
        <dbReference type="EMBL" id="KRK06193.1"/>
    </source>
</evidence>
<feature type="region of interest" description="Disordered" evidence="1">
    <location>
        <begin position="213"/>
        <end position="237"/>
    </location>
</feature>
<feature type="signal peptide" evidence="2">
    <location>
        <begin position="1"/>
        <end position="27"/>
    </location>
</feature>
<proteinExistence type="predicted"/>
<evidence type="ECO:0000313" key="4">
    <source>
        <dbReference type="Proteomes" id="UP000002282"/>
    </source>
</evidence>
<reference evidence="3 4" key="2">
    <citation type="journal article" date="2007" name="PLoS Biol.">
        <title>Principles of genome evolution in the Drosophila melanogaster species group.</title>
        <authorList>
            <person name="Ranz J.M."/>
            <person name="Maurin D."/>
            <person name="Chan Y.S."/>
            <person name="von Grotthuss M."/>
            <person name="Hillier L.W."/>
            <person name="Roote J."/>
            <person name="Ashburner M."/>
            <person name="Bergman C.M."/>
        </authorList>
    </citation>
    <scope>NUCLEOTIDE SEQUENCE [LARGE SCALE GENOMIC DNA]</scope>
    <source>
        <strain evidence="4">Tai18E2 / Tucson 14021-0261.01</strain>
    </source>
</reference>
<name>A0A0R1EFH7_DROYA</name>
<dbReference type="KEGG" id="dya:Dyak_GE27887"/>
<evidence type="ECO:0000256" key="2">
    <source>
        <dbReference type="SAM" id="SignalP"/>
    </source>
</evidence>
<feature type="compositionally biased region" description="Low complexity" evidence="1">
    <location>
        <begin position="213"/>
        <end position="232"/>
    </location>
</feature>
<sequence>MQHPSSQSSSLALLLTFVLAAVVGVQGDYDWYGEYSGSELDYIFADVNYDAVCPPGGYAVCATDGYSYHPFSSKCRLDAQNLKLLFAGKKELIQTDLSYCPSYPGQSYGSPAPAPGYQPKPVQDYAPVRYSSSSGQNSFAYAAASGPYGAKAVAEAPGPYPVASPSYSVSYPAAPAAYAPPPAKYPSPLSSYPVYAKPVPAYAAVYNYAGTTSAPSTGSTTTSATTGTTTTSRYPAYPTTATTTTAATTTAATTTAATTTAATTTAATTTAATTTAATTTAATTTAATTTAATTTAATTKAATTTAATTTAATTAAATTAAATTAAATTATPSP</sequence>
<feature type="chain" id="PRO_5006403421" description="Kazal-like domain-containing protein" evidence="2">
    <location>
        <begin position="28"/>
        <end position="334"/>
    </location>
</feature>
<organism evidence="3 4">
    <name type="scientific">Drosophila yakuba</name>
    <name type="common">Fruit fly</name>
    <dbReference type="NCBI Taxonomy" id="7245"/>
    <lineage>
        <taxon>Eukaryota</taxon>
        <taxon>Metazoa</taxon>
        <taxon>Ecdysozoa</taxon>
        <taxon>Arthropoda</taxon>
        <taxon>Hexapoda</taxon>
        <taxon>Insecta</taxon>
        <taxon>Pterygota</taxon>
        <taxon>Neoptera</taxon>
        <taxon>Endopterygota</taxon>
        <taxon>Diptera</taxon>
        <taxon>Brachycera</taxon>
        <taxon>Muscomorpha</taxon>
        <taxon>Ephydroidea</taxon>
        <taxon>Drosophilidae</taxon>
        <taxon>Drosophila</taxon>
        <taxon>Sophophora</taxon>
    </lineage>
</organism>
<accession>A0A0R1EFH7</accession>